<dbReference type="Gramene" id="C.cajan_00697.t">
    <property type="protein sequence ID" value="C.cajan_00697.t.cds1"/>
    <property type="gene ID" value="C.cajan_00697"/>
</dbReference>
<dbReference type="Proteomes" id="UP000075243">
    <property type="component" value="Chromosome 11"/>
</dbReference>
<feature type="domain" description="Reverse transcriptase Ty1/copia-type" evidence="1">
    <location>
        <begin position="11"/>
        <end position="54"/>
    </location>
</feature>
<dbReference type="AlphaFoldDB" id="A0A151SI73"/>
<evidence type="ECO:0000313" key="4">
    <source>
        <dbReference type="EMBL" id="KYP54536.1"/>
    </source>
</evidence>
<dbReference type="Gramene" id="C.cajan_00707.t">
    <property type="protein sequence ID" value="C.cajan_00707.t.cds1"/>
    <property type="gene ID" value="C.cajan_00707"/>
</dbReference>
<organism evidence="4 6">
    <name type="scientific">Cajanus cajan</name>
    <name type="common">Pigeon pea</name>
    <name type="synonym">Cajanus indicus</name>
    <dbReference type="NCBI Taxonomy" id="3821"/>
    <lineage>
        <taxon>Eukaryota</taxon>
        <taxon>Viridiplantae</taxon>
        <taxon>Streptophyta</taxon>
        <taxon>Embryophyta</taxon>
        <taxon>Tracheophyta</taxon>
        <taxon>Spermatophyta</taxon>
        <taxon>Magnoliopsida</taxon>
        <taxon>eudicotyledons</taxon>
        <taxon>Gunneridae</taxon>
        <taxon>Pentapetalae</taxon>
        <taxon>rosids</taxon>
        <taxon>fabids</taxon>
        <taxon>Fabales</taxon>
        <taxon>Fabaceae</taxon>
        <taxon>Papilionoideae</taxon>
        <taxon>50 kb inversion clade</taxon>
        <taxon>NPAAA clade</taxon>
        <taxon>indigoferoid/millettioid clade</taxon>
        <taxon>Phaseoleae</taxon>
        <taxon>Cajanus</taxon>
    </lineage>
</organism>
<evidence type="ECO:0000313" key="3">
    <source>
        <dbReference type="EMBL" id="KYP54534.1"/>
    </source>
</evidence>
<gene>
    <name evidence="2" type="ORF">KK1_000717</name>
    <name evidence="3" type="ORF">KK1_000725</name>
    <name evidence="4" type="ORF">KK1_000727</name>
    <name evidence="5" type="ORF">KK1_000731</name>
</gene>
<dbReference type="EMBL" id="CM003613">
    <property type="protein sequence ID" value="KYP54540.1"/>
    <property type="molecule type" value="Genomic_DNA"/>
</dbReference>
<protein>
    <recommendedName>
        <fullName evidence="1">Reverse transcriptase Ty1/copia-type domain-containing protein</fullName>
    </recommendedName>
</protein>
<proteinExistence type="predicted"/>
<dbReference type="EMBL" id="CM003613">
    <property type="protein sequence ID" value="KYP54527.1"/>
    <property type="molecule type" value="Genomic_DNA"/>
</dbReference>
<name>A0A151SI73_CAJCA</name>
<dbReference type="Gramene" id="C.cajan_00711.t">
    <property type="protein sequence ID" value="C.cajan_00711.t.cds1"/>
    <property type="gene ID" value="C.cajan_00711"/>
</dbReference>
<evidence type="ECO:0000313" key="2">
    <source>
        <dbReference type="EMBL" id="KYP54527.1"/>
    </source>
</evidence>
<dbReference type="Pfam" id="PF07727">
    <property type="entry name" value="RVT_2"/>
    <property type="match status" value="1"/>
</dbReference>
<accession>A0A151SI73</accession>
<dbReference type="EMBL" id="CM003613">
    <property type="protein sequence ID" value="KYP54536.1"/>
    <property type="molecule type" value="Genomic_DNA"/>
</dbReference>
<dbReference type="EMBL" id="CM003613">
    <property type="protein sequence ID" value="KYP54534.1"/>
    <property type="molecule type" value="Genomic_DNA"/>
</dbReference>
<reference evidence="4 6" key="1">
    <citation type="journal article" date="2012" name="Nat. Biotechnol.">
        <title>Draft genome sequence of pigeonpea (Cajanus cajan), an orphan legume crop of resource-poor farmers.</title>
        <authorList>
            <person name="Varshney R.K."/>
            <person name="Chen W."/>
            <person name="Li Y."/>
            <person name="Bharti A.K."/>
            <person name="Saxena R.K."/>
            <person name="Schlueter J.A."/>
            <person name="Donoghue M.T."/>
            <person name="Azam S."/>
            <person name="Fan G."/>
            <person name="Whaley A.M."/>
            <person name="Farmer A.D."/>
            <person name="Sheridan J."/>
            <person name="Iwata A."/>
            <person name="Tuteja R."/>
            <person name="Penmetsa R.V."/>
            <person name="Wu W."/>
            <person name="Upadhyaya H.D."/>
            <person name="Yang S.P."/>
            <person name="Shah T."/>
            <person name="Saxena K.B."/>
            <person name="Michael T."/>
            <person name="McCombie W.R."/>
            <person name="Yang B."/>
            <person name="Zhang G."/>
            <person name="Yang H."/>
            <person name="Wang J."/>
            <person name="Spillane C."/>
            <person name="Cook D.R."/>
            <person name="May G.D."/>
            <person name="Xu X."/>
            <person name="Jackson S.A."/>
        </authorList>
    </citation>
    <scope>NUCLEOTIDE SEQUENCE [LARGE SCALE GENOMIC DNA]</scope>
    <source>
        <strain evidence="6">cv. Asha</strain>
    </source>
</reference>
<dbReference type="Gramene" id="C.cajan_00705.t">
    <property type="protein sequence ID" value="C.cajan_00705.t.cds1"/>
    <property type="gene ID" value="C.cajan_00705"/>
</dbReference>
<evidence type="ECO:0000259" key="1">
    <source>
        <dbReference type="Pfam" id="PF07727"/>
    </source>
</evidence>
<keyword evidence="6" id="KW-1185">Reference proteome</keyword>
<sequence>MNSELQALKSNHTWTLTELPPTKTAIGCRWVYKIKHKADGTIERYKVRLVAKGYT</sequence>
<evidence type="ECO:0000313" key="5">
    <source>
        <dbReference type="EMBL" id="KYP54540.1"/>
    </source>
</evidence>
<evidence type="ECO:0000313" key="6">
    <source>
        <dbReference type="Proteomes" id="UP000075243"/>
    </source>
</evidence>
<dbReference type="InterPro" id="IPR013103">
    <property type="entry name" value="RVT_2"/>
</dbReference>